<name>A0ABS6KKG6_9MYCO</name>
<feature type="region of interest" description="Disordered" evidence="1">
    <location>
        <begin position="1"/>
        <end position="63"/>
    </location>
</feature>
<keyword evidence="3" id="KW-1185">Reference proteome</keyword>
<protein>
    <submittedName>
        <fullName evidence="2">Uncharacterized protein</fullName>
    </submittedName>
</protein>
<evidence type="ECO:0000313" key="2">
    <source>
        <dbReference type="EMBL" id="MBU9763984.1"/>
    </source>
</evidence>
<comment type="caution">
    <text evidence="2">The sequence shown here is derived from an EMBL/GenBank/DDBJ whole genome shotgun (WGS) entry which is preliminary data.</text>
</comment>
<evidence type="ECO:0000313" key="3">
    <source>
        <dbReference type="Proteomes" id="UP000812982"/>
    </source>
</evidence>
<organism evidence="2 3">
    <name type="scientific">[Mycobacterium] fortunisiensis</name>
    <dbReference type="NCBI Taxonomy" id="2600579"/>
    <lineage>
        <taxon>Bacteria</taxon>
        <taxon>Bacillati</taxon>
        <taxon>Actinomycetota</taxon>
        <taxon>Actinomycetes</taxon>
        <taxon>Mycobacteriales</taxon>
        <taxon>Mycobacteriaceae</taxon>
        <taxon>Mycolicibacterium</taxon>
    </lineage>
</organism>
<dbReference type="EMBL" id="VOMB01000012">
    <property type="protein sequence ID" value="MBU9763984.1"/>
    <property type="molecule type" value="Genomic_DNA"/>
</dbReference>
<accession>A0ABS6KKG6</accession>
<proteinExistence type="predicted"/>
<reference evidence="2 3" key="1">
    <citation type="journal article" date="2021" name="Sci. Rep.">
        <title>Phenotypic and genomic hallmarks of a novel, potentially pathogenic rapidly growing Mycobacterium species related to the Mycobacterium fortuitum complex.</title>
        <authorList>
            <person name="Gharbi R."/>
            <person name="Khanna V."/>
            <person name="Frigui W."/>
            <person name="Mhenni B."/>
            <person name="Brosch R."/>
            <person name="Mardassi H."/>
        </authorList>
    </citation>
    <scope>NUCLEOTIDE SEQUENCE [LARGE SCALE GENOMIC DNA]</scope>
    <source>
        <strain evidence="2 3">TNTM28</strain>
    </source>
</reference>
<gene>
    <name evidence="2" type="ORF">FR943_09030</name>
</gene>
<sequence length="63" mass="7008">MPDDVPVADALEQQRDHAEPVPDVETSAADSDSPPLEASDQDWQEQRAVITDDSGLDEFDRER</sequence>
<evidence type="ECO:0000256" key="1">
    <source>
        <dbReference type="SAM" id="MobiDB-lite"/>
    </source>
</evidence>
<dbReference type="Proteomes" id="UP000812982">
    <property type="component" value="Unassembled WGS sequence"/>
</dbReference>